<protein>
    <submittedName>
        <fullName evidence="1">Uncharacterized protein</fullName>
    </submittedName>
</protein>
<dbReference type="AlphaFoldDB" id="A0A383RFX6"/>
<evidence type="ECO:0000313" key="3">
    <source>
        <dbReference type="Proteomes" id="UP000304148"/>
    </source>
</evidence>
<proteinExistence type="predicted"/>
<dbReference type="EMBL" id="LS992241">
    <property type="protein sequence ID" value="SYX85928.1"/>
    <property type="molecule type" value="Genomic_DNA"/>
</dbReference>
<accession>A0A383RFX6</accession>
<name>A0A383RFX6_PAEAL</name>
<dbReference type="Proteomes" id="UP000304148">
    <property type="component" value="Chromosome"/>
</dbReference>
<reference evidence="3" key="2">
    <citation type="submission" date="2018-08" db="EMBL/GenBank/DDBJ databases">
        <authorList>
            <person name="Chevrot R."/>
        </authorList>
    </citation>
    <scope>NUCLEOTIDE SEQUENCE [LARGE SCALE GENOMIC DNA]</scope>
</reference>
<evidence type="ECO:0000313" key="2">
    <source>
        <dbReference type="EMBL" id="SYX87679.1"/>
    </source>
</evidence>
<sequence>MGKETQLQDIWESWDYHLREAFERADSIARQMFSEASMFSVPRARQEEFFQQKTKELLEDIARQANGT</sequence>
<dbReference type="RefSeq" id="WP_138187874.1">
    <property type="nucleotide sequence ID" value="NZ_LS992241.1"/>
</dbReference>
<reference evidence="1" key="1">
    <citation type="submission" date="2018-08" db="EMBL/GenBank/DDBJ databases">
        <authorList>
            <person name="Ferrada E.E."/>
            <person name="Latorre B.A."/>
        </authorList>
    </citation>
    <scope>NUCLEOTIDE SEQUENCE</scope>
    <source>
        <strain evidence="1">Paenibacillus B-LR1</strain>
    </source>
</reference>
<evidence type="ECO:0000313" key="1">
    <source>
        <dbReference type="EMBL" id="SYX85928.1"/>
    </source>
</evidence>
<organism evidence="1 3">
    <name type="scientific">Paenibacillus alvei</name>
    <name type="common">Bacillus alvei</name>
    <dbReference type="NCBI Taxonomy" id="44250"/>
    <lineage>
        <taxon>Bacteria</taxon>
        <taxon>Bacillati</taxon>
        <taxon>Bacillota</taxon>
        <taxon>Bacilli</taxon>
        <taxon>Bacillales</taxon>
        <taxon>Paenibacillaceae</taxon>
        <taxon>Paenibacillus</taxon>
    </lineage>
</organism>
<gene>
    <name evidence="1" type="ORF">PBLR_14350</name>
    <name evidence="2" type="ORF">PBLR_20023</name>
</gene>
<dbReference type="EMBL" id="LS992241">
    <property type="protein sequence ID" value="SYX87679.1"/>
    <property type="molecule type" value="Genomic_DNA"/>
</dbReference>